<dbReference type="Proteomes" id="UP000198312">
    <property type="component" value="Chromosome"/>
</dbReference>
<dbReference type="PANTHER" id="PTHR39163:SF1">
    <property type="entry name" value="FERREDOXIN"/>
    <property type="match status" value="1"/>
</dbReference>
<evidence type="ECO:0000256" key="3">
    <source>
        <dbReference type="ARBA" id="ARBA00022485"/>
    </source>
</evidence>
<dbReference type="PRINTS" id="PR00352">
    <property type="entry name" value="3FE4SFRDOXIN"/>
</dbReference>
<evidence type="ECO:0000313" key="10">
    <source>
        <dbReference type="EMBL" id="ASK64014.1"/>
    </source>
</evidence>
<comment type="function">
    <text evidence="8">Ferredoxins are iron-sulfur proteins that transfer electrons in a wide variety of metabolic reactions.</text>
</comment>
<keyword evidence="4 8" id="KW-0479">Metal-binding</keyword>
<protein>
    <recommendedName>
        <fullName evidence="8">Ferredoxin</fullName>
    </recommendedName>
</protein>
<evidence type="ECO:0000256" key="4">
    <source>
        <dbReference type="ARBA" id="ARBA00022723"/>
    </source>
</evidence>
<dbReference type="GO" id="GO:0051539">
    <property type="term" value="F:4 iron, 4 sulfur cluster binding"/>
    <property type="evidence" value="ECO:0007669"/>
    <property type="project" value="UniProtKB-KW"/>
</dbReference>
<dbReference type="RefSeq" id="WP_089063272.1">
    <property type="nucleotide sequence ID" value="NZ_CP022315.1"/>
</dbReference>
<keyword evidence="5 8" id="KW-0249">Electron transport</keyword>
<name>A0A220U6T6_9BACI</name>
<comment type="cofactor">
    <cofactor evidence="1">
        <name>[4Fe-4S] cluster</name>
        <dbReference type="ChEBI" id="CHEBI:49883"/>
    </cofactor>
</comment>
<evidence type="ECO:0000256" key="2">
    <source>
        <dbReference type="ARBA" id="ARBA00022448"/>
    </source>
</evidence>
<dbReference type="AlphaFoldDB" id="A0A220U6T6"/>
<dbReference type="GO" id="GO:0009055">
    <property type="term" value="F:electron transfer activity"/>
    <property type="evidence" value="ECO:0007669"/>
    <property type="project" value="UniProtKB-UniRule"/>
</dbReference>
<keyword evidence="11" id="KW-1185">Reference proteome</keyword>
<keyword evidence="3" id="KW-0004">4Fe-4S</keyword>
<dbReference type="InterPro" id="IPR017896">
    <property type="entry name" value="4Fe4S_Fe-S-bd"/>
</dbReference>
<evidence type="ECO:0000256" key="6">
    <source>
        <dbReference type="ARBA" id="ARBA00023004"/>
    </source>
</evidence>
<dbReference type="GO" id="GO:0005506">
    <property type="term" value="F:iron ion binding"/>
    <property type="evidence" value="ECO:0007669"/>
    <property type="project" value="UniProtKB-UniRule"/>
</dbReference>
<evidence type="ECO:0000256" key="7">
    <source>
        <dbReference type="ARBA" id="ARBA00023014"/>
    </source>
</evidence>
<dbReference type="SUPFAM" id="SSF54862">
    <property type="entry name" value="4Fe-4S ferredoxins"/>
    <property type="match status" value="1"/>
</dbReference>
<gene>
    <name evidence="10" type="ORF">CFK37_18560</name>
</gene>
<keyword evidence="6 8" id="KW-0408">Iron</keyword>
<evidence type="ECO:0000313" key="11">
    <source>
        <dbReference type="Proteomes" id="UP000198312"/>
    </source>
</evidence>
<sequence>MVKYAIIDQDTCIGCGNCEGIAPDIFDLDDEGLAFVKQDQNRGYTPIPESKLDELEEAIEECPTDSIKVSDQPFGKQE</sequence>
<evidence type="ECO:0000256" key="1">
    <source>
        <dbReference type="ARBA" id="ARBA00001966"/>
    </source>
</evidence>
<feature type="domain" description="4Fe-4S ferredoxin-type" evidence="9">
    <location>
        <begin position="3"/>
        <end position="31"/>
    </location>
</feature>
<evidence type="ECO:0000256" key="5">
    <source>
        <dbReference type="ARBA" id="ARBA00022982"/>
    </source>
</evidence>
<dbReference type="PANTHER" id="PTHR39163">
    <property type="entry name" value="FERREDOXIN"/>
    <property type="match status" value="1"/>
</dbReference>
<accession>A0A220U6T6</accession>
<dbReference type="InterPro" id="IPR052395">
    <property type="entry name" value="ET_Ferredoxin"/>
</dbReference>
<dbReference type="Pfam" id="PF13370">
    <property type="entry name" value="Fer4_13"/>
    <property type="match status" value="1"/>
</dbReference>
<dbReference type="EMBL" id="CP022315">
    <property type="protein sequence ID" value="ASK64014.1"/>
    <property type="molecule type" value="Genomic_DNA"/>
</dbReference>
<dbReference type="OrthoDB" id="9801085at2"/>
<dbReference type="InterPro" id="IPR001080">
    <property type="entry name" value="3Fe4S_ferredoxin"/>
</dbReference>
<dbReference type="PROSITE" id="PS51379">
    <property type="entry name" value="4FE4S_FER_2"/>
    <property type="match status" value="1"/>
</dbReference>
<evidence type="ECO:0000256" key="8">
    <source>
        <dbReference type="RuleBase" id="RU368020"/>
    </source>
</evidence>
<keyword evidence="7 8" id="KW-0411">Iron-sulfur</keyword>
<dbReference type="Gene3D" id="3.30.70.20">
    <property type="match status" value="1"/>
</dbReference>
<reference evidence="10 11" key="1">
    <citation type="submission" date="2017-07" db="EMBL/GenBank/DDBJ databases">
        <title>Virgibacillus sp. LM2416.</title>
        <authorList>
            <person name="Tak E.J."/>
            <person name="Bae J.-W."/>
        </authorList>
    </citation>
    <scope>NUCLEOTIDE SEQUENCE [LARGE SCALE GENOMIC DNA]</scope>
    <source>
        <strain evidence="10 11">LM2416</strain>
    </source>
</reference>
<organism evidence="10 11">
    <name type="scientific">Virgibacillus phasianinus</name>
    <dbReference type="NCBI Taxonomy" id="2017483"/>
    <lineage>
        <taxon>Bacteria</taxon>
        <taxon>Bacillati</taxon>
        <taxon>Bacillota</taxon>
        <taxon>Bacilli</taxon>
        <taxon>Bacillales</taxon>
        <taxon>Bacillaceae</taxon>
        <taxon>Virgibacillus</taxon>
    </lineage>
</organism>
<evidence type="ECO:0000259" key="9">
    <source>
        <dbReference type="PROSITE" id="PS51379"/>
    </source>
</evidence>
<keyword evidence="2 8" id="KW-0813">Transport</keyword>
<dbReference type="KEGG" id="vil:CFK37_18560"/>
<proteinExistence type="predicted"/>